<dbReference type="AlphaFoldDB" id="A0A921H3C5"/>
<accession>A0A921H3C5</accession>
<comment type="caution">
    <text evidence="1">The sequence shown here is derived from an EMBL/GenBank/DDBJ whole genome shotgun (WGS) entry which is preliminary data.</text>
</comment>
<proteinExistence type="predicted"/>
<sequence length="49" mass="5431">MKKGDKVTTTHVEGIFTVKSIDEKSGIATIKQQRGLMFKVPVSSLRKVL</sequence>
<reference evidence="1" key="2">
    <citation type="submission" date="2021-09" db="EMBL/GenBank/DDBJ databases">
        <authorList>
            <person name="Gilroy R."/>
        </authorList>
    </citation>
    <scope>NUCLEOTIDE SEQUENCE</scope>
    <source>
        <strain evidence="1">6966</strain>
    </source>
</reference>
<evidence type="ECO:0000313" key="1">
    <source>
        <dbReference type="EMBL" id="HJF70842.1"/>
    </source>
</evidence>
<dbReference type="RefSeq" id="WP_279092129.1">
    <property type="nucleotide sequence ID" value="NZ_CALZYG010000060.1"/>
</dbReference>
<dbReference type="EMBL" id="DYVS01000149">
    <property type="protein sequence ID" value="HJF70842.1"/>
    <property type="molecule type" value="Genomic_DNA"/>
</dbReference>
<name>A0A921H3C5_9BACT</name>
<gene>
    <name evidence="1" type="ORF">K8V05_08835</name>
</gene>
<reference evidence="1" key="1">
    <citation type="journal article" date="2021" name="PeerJ">
        <title>Extensive microbial diversity within the chicken gut microbiome revealed by metagenomics and culture.</title>
        <authorList>
            <person name="Gilroy R."/>
            <person name="Ravi A."/>
            <person name="Getino M."/>
            <person name="Pursley I."/>
            <person name="Horton D.L."/>
            <person name="Alikhan N.F."/>
            <person name="Baker D."/>
            <person name="Gharbi K."/>
            <person name="Hall N."/>
            <person name="Watson M."/>
            <person name="Adriaenssens E.M."/>
            <person name="Foster-Nyarko E."/>
            <person name="Jarju S."/>
            <person name="Secka A."/>
            <person name="Antonio M."/>
            <person name="Oren A."/>
            <person name="Chaudhuri R.R."/>
            <person name="La Ragione R."/>
            <person name="Hildebrand F."/>
            <person name="Pallen M.J."/>
        </authorList>
    </citation>
    <scope>NUCLEOTIDE SEQUENCE</scope>
    <source>
        <strain evidence="1">6966</strain>
    </source>
</reference>
<protein>
    <submittedName>
        <fullName evidence="1">Uncharacterized protein</fullName>
    </submittedName>
</protein>
<dbReference type="Proteomes" id="UP000742098">
    <property type="component" value="Unassembled WGS sequence"/>
</dbReference>
<organism evidence="1 2">
    <name type="scientific">Butyricimonas virosa</name>
    <dbReference type="NCBI Taxonomy" id="544645"/>
    <lineage>
        <taxon>Bacteria</taxon>
        <taxon>Pseudomonadati</taxon>
        <taxon>Bacteroidota</taxon>
        <taxon>Bacteroidia</taxon>
        <taxon>Bacteroidales</taxon>
        <taxon>Odoribacteraceae</taxon>
        <taxon>Butyricimonas</taxon>
    </lineage>
</organism>
<evidence type="ECO:0000313" key="2">
    <source>
        <dbReference type="Proteomes" id="UP000742098"/>
    </source>
</evidence>